<dbReference type="RefSeq" id="WP_217334929.1">
    <property type="nucleotide sequence ID" value="NZ_JAHQZT010000009.1"/>
</dbReference>
<evidence type="ECO:0000313" key="1">
    <source>
        <dbReference type="EMBL" id="MBV0933515.1"/>
    </source>
</evidence>
<reference evidence="1 2" key="1">
    <citation type="submission" date="2021-06" db="EMBL/GenBank/DDBJ databases">
        <title>Bacterium isolated from marine sediment.</title>
        <authorList>
            <person name="Zhu K.-L."/>
            <person name="Du Z.-J."/>
            <person name="Liang Q.-Y."/>
        </authorList>
    </citation>
    <scope>NUCLEOTIDE SEQUENCE [LARGE SCALE GENOMIC DNA]</scope>
    <source>
        <strain evidence="1 2">A346</strain>
    </source>
</reference>
<name>A0ABS6MB70_9GAMM</name>
<protein>
    <submittedName>
        <fullName evidence="1">Uncharacterized protein</fullName>
    </submittedName>
</protein>
<evidence type="ECO:0000313" key="2">
    <source>
        <dbReference type="Proteomes" id="UP000755551"/>
    </source>
</evidence>
<dbReference type="EMBL" id="JAHQZT010000009">
    <property type="protein sequence ID" value="MBV0933515.1"/>
    <property type="molecule type" value="Genomic_DNA"/>
</dbReference>
<dbReference type="Proteomes" id="UP000755551">
    <property type="component" value="Unassembled WGS sequence"/>
</dbReference>
<proteinExistence type="predicted"/>
<accession>A0ABS6MB70</accession>
<organism evidence="1 2">
    <name type="scientific">Marinobacterium weihaiense</name>
    <dbReference type="NCBI Taxonomy" id="2851016"/>
    <lineage>
        <taxon>Bacteria</taxon>
        <taxon>Pseudomonadati</taxon>
        <taxon>Pseudomonadota</taxon>
        <taxon>Gammaproteobacteria</taxon>
        <taxon>Oceanospirillales</taxon>
        <taxon>Oceanospirillaceae</taxon>
        <taxon>Marinobacterium</taxon>
    </lineage>
</organism>
<sequence length="151" mass="16328">MPAFVRPAAVVTCLLLAGCSSQQPRLVDTGPSGYCLRAGDRQQYDCSAPPLPPDALRDPLAPRADISDEHLMTLLAEIKRWLARQRQQLSPDASLATEASTRPITPALHSHTLPDNAENNAAAPPLHRPWALILHDFAPSSSQRTNSNLAP</sequence>
<comment type="caution">
    <text evidence="1">The sequence shown here is derived from an EMBL/GenBank/DDBJ whole genome shotgun (WGS) entry which is preliminary data.</text>
</comment>
<gene>
    <name evidence="1" type="ORF">KTN04_09210</name>
</gene>
<dbReference type="PROSITE" id="PS51257">
    <property type="entry name" value="PROKAR_LIPOPROTEIN"/>
    <property type="match status" value="1"/>
</dbReference>
<keyword evidence="2" id="KW-1185">Reference proteome</keyword>